<dbReference type="RefSeq" id="WP_151680294.1">
    <property type="nucleotide sequence ID" value="NZ_BKZQ01000016.1"/>
</dbReference>
<accession>A0A5J4JI39</accession>
<dbReference type="AlphaFoldDB" id="A0A5J4JI39"/>
<sequence>MENGDHLLKIGEKKFNIGEKHPDRVEAVIRARNKWKMGIIFQEARKIPKIVGERNRNRGESAV</sequence>
<organism evidence="1 2">
    <name type="scientific">Weizmannia acidilactici</name>
    <dbReference type="NCBI Taxonomy" id="2607726"/>
    <lineage>
        <taxon>Bacteria</taxon>
        <taxon>Bacillati</taxon>
        <taxon>Bacillota</taxon>
        <taxon>Bacilli</taxon>
        <taxon>Bacillales</taxon>
        <taxon>Bacillaceae</taxon>
        <taxon>Heyndrickxia</taxon>
    </lineage>
</organism>
<keyword evidence="2" id="KW-1185">Reference proteome</keyword>
<protein>
    <submittedName>
        <fullName evidence="1">Uncharacterized protein</fullName>
    </submittedName>
</protein>
<gene>
    <name evidence="1" type="ORF">BpJC7_15030</name>
</gene>
<comment type="caution">
    <text evidence="1">The sequence shown here is derived from an EMBL/GenBank/DDBJ whole genome shotgun (WGS) entry which is preliminary data.</text>
</comment>
<dbReference type="Proteomes" id="UP000391919">
    <property type="component" value="Unassembled WGS sequence"/>
</dbReference>
<name>A0A5J4JI39_9BACI</name>
<evidence type="ECO:0000313" key="1">
    <source>
        <dbReference type="EMBL" id="GER70200.1"/>
    </source>
</evidence>
<evidence type="ECO:0000313" key="2">
    <source>
        <dbReference type="Proteomes" id="UP000391919"/>
    </source>
</evidence>
<reference evidence="1 2" key="1">
    <citation type="submission" date="2019-09" db="EMBL/GenBank/DDBJ databases">
        <title>Draft genome sequence of Bacillus sp. JC-7.</title>
        <authorList>
            <person name="Tanaka N."/>
            <person name="Shiwa Y."/>
            <person name="Fujita N."/>
            <person name="Tanasupawat S."/>
        </authorList>
    </citation>
    <scope>NUCLEOTIDE SEQUENCE [LARGE SCALE GENOMIC DNA]</scope>
    <source>
        <strain evidence="1 2">JC-7</strain>
    </source>
</reference>
<dbReference type="EMBL" id="BKZQ01000016">
    <property type="protein sequence ID" value="GER70200.1"/>
    <property type="molecule type" value="Genomic_DNA"/>
</dbReference>
<proteinExistence type="predicted"/>